<dbReference type="Pfam" id="PF04075">
    <property type="entry name" value="F420H2_quin_red"/>
    <property type="match status" value="1"/>
</dbReference>
<comment type="caution">
    <text evidence="2">The sequence shown here is derived from an EMBL/GenBank/DDBJ whole genome shotgun (WGS) entry which is preliminary data.</text>
</comment>
<dbReference type="EMBL" id="JAYKYQ010000003">
    <property type="protein sequence ID" value="MEB3510409.1"/>
    <property type="molecule type" value="Genomic_DNA"/>
</dbReference>
<keyword evidence="1" id="KW-0472">Membrane</keyword>
<dbReference type="InterPro" id="IPR012349">
    <property type="entry name" value="Split_barrel_FMN-bd"/>
</dbReference>
<evidence type="ECO:0000313" key="3">
    <source>
        <dbReference type="Proteomes" id="UP001348098"/>
    </source>
</evidence>
<name>A0ABU6ASJ3_9NOCA</name>
<keyword evidence="3" id="KW-1185">Reference proteome</keyword>
<sequence length="119" mass="12815">MVEPKTVLGRGVRAVNAGVVALLSAPVLGSLLGRGFVVITYVGRRSGRTFSTPVNYRRKGDELVIGVAMPDKKSWWRNFLGAGGPITLHLNGADRHGHAVAQRDERGRVLVTVRLDDAS</sequence>
<dbReference type="InterPro" id="IPR004378">
    <property type="entry name" value="F420H2_quin_Rdtase"/>
</dbReference>
<keyword evidence="1" id="KW-0812">Transmembrane</keyword>
<evidence type="ECO:0000256" key="1">
    <source>
        <dbReference type="SAM" id="Phobius"/>
    </source>
</evidence>
<dbReference type="Gene3D" id="2.30.110.10">
    <property type="entry name" value="Electron Transport, Fmn-binding Protein, Chain A"/>
    <property type="match status" value="1"/>
</dbReference>
<gene>
    <name evidence="2" type="ORF">U3653_10300</name>
</gene>
<reference evidence="2 3" key="1">
    <citation type="submission" date="2023-12" db="EMBL/GenBank/DDBJ databases">
        <title>novel species in genus Nocarida.</title>
        <authorList>
            <person name="Li Z."/>
        </authorList>
    </citation>
    <scope>NUCLEOTIDE SEQUENCE [LARGE SCALE GENOMIC DNA]</scope>
    <source>
        <strain evidence="2 3">CDC186</strain>
    </source>
</reference>
<evidence type="ECO:0000313" key="2">
    <source>
        <dbReference type="EMBL" id="MEB3510409.1"/>
    </source>
</evidence>
<protein>
    <submittedName>
        <fullName evidence="2">Nitroreductase/quinone reductase family protein</fullName>
    </submittedName>
</protein>
<organism evidence="2 3">
    <name type="scientific">Nocardia implantans</name>
    <dbReference type="NCBI Taxonomy" id="3108168"/>
    <lineage>
        <taxon>Bacteria</taxon>
        <taxon>Bacillati</taxon>
        <taxon>Actinomycetota</taxon>
        <taxon>Actinomycetes</taxon>
        <taxon>Mycobacteriales</taxon>
        <taxon>Nocardiaceae</taxon>
        <taxon>Nocardia</taxon>
    </lineage>
</organism>
<feature type="transmembrane region" description="Helical" evidence="1">
    <location>
        <begin position="20"/>
        <end position="42"/>
    </location>
</feature>
<accession>A0ABU6ASJ3</accession>
<dbReference type="Proteomes" id="UP001348098">
    <property type="component" value="Unassembled WGS sequence"/>
</dbReference>
<proteinExistence type="predicted"/>
<keyword evidence="1" id="KW-1133">Transmembrane helix</keyword>